<accession>A0A1J1HYK2</accession>
<evidence type="ECO:0000313" key="2">
    <source>
        <dbReference type="Proteomes" id="UP000183832"/>
    </source>
</evidence>
<protein>
    <submittedName>
        <fullName evidence="1">CLUMA_CG006646, isoform A</fullName>
    </submittedName>
</protein>
<dbReference type="AlphaFoldDB" id="A0A1J1HYK2"/>
<sequence>MLLLHMKRYLKKFISVVFVELSNSLPRKNNKFFKAEIKRRKQEVIDTSQKEIRYLIFLHDIEIQELSLSIYS</sequence>
<gene>
    <name evidence="1" type="ORF">CLUMA_CG006646</name>
</gene>
<keyword evidence="2" id="KW-1185">Reference proteome</keyword>
<name>A0A1J1HYK2_9DIPT</name>
<reference evidence="1 2" key="1">
    <citation type="submission" date="2015-04" db="EMBL/GenBank/DDBJ databases">
        <authorList>
            <person name="Syromyatnikov M.Y."/>
            <person name="Popov V.N."/>
        </authorList>
    </citation>
    <scope>NUCLEOTIDE SEQUENCE [LARGE SCALE GENOMIC DNA]</scope>
</reference>
<proteinExistence type="predicted"/>
<evidence type="ECO:0000313" key="1">
    <source>
        <dbReference type="EMBL" id="CRK93101.1"/>
    </source>
</evidence>
<dbReference type="EMBL" id="CVRI01000036">
    <property type="protein sequence ID" value="CRK93101.1"/>
    <property type="molecule type" value="Genomic_DNA"/>
</dbReference>
<dbReference type="Proteomes" id="UP000183832">
    <property type="component" value="Unassembled WGS sequence"/>
</dbReference>
<organism evidence="1 2">
    <name type="scientific">Clunio marinus</name>
    <dbReference type="NCBI Taxonomy" id="568069"/>
    <lineage>
        <taxon>Eukaryota</taxon>
        <taxon>Metazoa</taxon>
        <taxon>Ecdysozoa</taxon>
        <taxon>Arthropoda</taxon>
        <taxon>Hexapoda</taxon>
        <taxon>Insecta</taxon>
        <taxon>Pterygota</taxon>
        <taxon>Neoptera</taxon>
        <taxon>Endopterygota</taxon>
        <taxon>Diptera</taxon>
        <taxon>Nematocera</taxon>
        <taxon>Chironomoidea</taxon>
        <taxon>Chironomidae</taxon>
        <taxon>Clunio</taxon>
    </lineage>
</organism>